<evidence type="ECO:0000256" key="24">
    <source>
        <dbReference type="SAM" id="Phobius"/>
    </source>
</evidence>
<keyword evidence="14" id="KW-0443">Lipid metabolism</keyword>
<evidence type="ECO:0000256" key="21">
    <source>
        <dbReference type="ARBA" id="ARBA00032396"/>
    </source>
</evidence>
<feature type="transmembrane region" description="Helical" evidence="24">
    <location>
        <begin position="43"/>
        <end position="62"/>
    </location>
</feature>
<evidence type="ECO:0000256" key="1">
    <source>
        <dbReference type="ARBA" id="ARBA00001698"/>
    </source>
</evidence>
<evidence type="ECO:0000256" key="3">
    <source>
        <dbReference type="ARBA" id="ARBA00005119"/>
    </source>
</evidence>
<evidence type="ECO:0000256" key="18">
    <source>
        <dbReference type="ARBA" id="ARBA00029893"/>
    </source>
</evidence>
<dbReference type="PANTHER" id="PTHR46382">
    <property type="entry name" value="PHOSPHATIDATE CYTIDYLYLTRANSFERASE"/>
    <property type="match status" value="1"/>
</dbReference>
<evidence type="ECO:0000256" key="9">
    <source>
        <dbReference type="ARBA" id="ARBA00022516"/>
    </source>
</evidence>
<evidence type="ECO:0000256" key="7">
    <source>
        <dbReference type="ARBA" id="ARBA00019373"/>
    </source>
</evidence>
<evidence type="ECO:0000313" key="26">
    <source>
        <dbReference type="Proteomes" id="UP000020977"/>
    </source>
</evidence>
<keyword evidence="13 24" id="KW-1133">Transmembrane helix</keyword>
<keyword evidence="8" id="KW-1003">Cell membrane</keyword>
<dbReference type="GO" id="GO:0016024">
    <property type="term" value="P:CDP-diacylglycerol biosynthetic process"/>
    <property type="evidence" value="ECO:0007669"/>
    <property type="project" value="TreeGrafter"/>
</dbReference>
<evidence type="ECO:0000256" key="23">
    <source>
        <dbReference type="ARBA" id="ARBA00033406"/>
    </source>
</evidence>
<accession>A0A014NQ32</accession>
<comment type="similarity">
    <text evidence="5">Belongs to the CDS family.</text>
</comment>
<evidence type="ECO:0000256" key="19">
    <source>
        <dbReference type="ARBA" id="ARBA00031825"/>
    </source>
</evidence>
<evidence type="ECO:0000256" key="14">
    <source>
        <dbReference type="ARBA" id="ARBA00023098"/>
    </source>
</evidence>
<organism evidence="25 26">
    <name type="scientific">Mesomycoplasma ovipneumoniae 14811</name>
    <dbReference type="NCBI Taxonomy" id="1188239"/>
    <lineage>
        <taxon>Bacteria</taxon>
        <taxon>Bacillati</taxon>
        <taxon>Mycoplasmatota</taxon>
        <taxon>Mycoplasmoidales</taxon>
        <taxon>Metamycoplasmataceae</taxon>
        <taxon>Mesomycoplasma</taxon>
    </lineage>
</organism>
<evidence type="ECO:0000256" key="15">
    <source>
        <dbReference type="ARBA" id="ARBA00023136"/>
    </source>
</evidence>
<evidence type="ECO:0000256" key="12">
    <source>
        <dbReference type="ARBA" id="ARBA00022695"/>
    </source>
</evidence>
<keyword evidence="15 24" id="KW-0472">Membrane</keyword>
<evidence type="ECO:0000256" key="6">
    <source>
        <dbReference type="ARBA" id="ARBA00012487"/>
    </source>
</evidence>
<dbReference type="EC" id="2.7.7.41" evidence="6"/>
<feature type="transmembrane region" description="Helical" evidence="24">
    <location>
        <begin position="117"/>
        <end position="134"/>
    </location>
</feature>
<comment type="pathway">
    <text evidence="4">Lipid metabolism.</text>
</comment>
<dbReference type="GO" id="GO:0005886">
    <property type="term" value="C:plasma membrane"/>
    <property type="evidence" value="ECO:0007669"/>
    <property type="project" value="UniProtKB-SubCell"/>
</dbReference>
<sequence>MRAFFPNFTSKEFLYRFLSSVFIIAVIAPILFVGYYWHFWGRIISFGVLAFILFYSLYEIFFHFQSKKIFAAISASLGFLLFLFPSNFNLNQIYFSKDVEFSWSSIEFFAREQVLDYHIFFALPFLIVIRFMDSKQKTNSRFFSDILLKFIIIFIVTLFFKFLWLLNTFNVYLVISLALIAVISDISGYIFGSIFGRKIFPWKFDFSPKKSMEGFIFSFIISLIFTLLIFLNLNFGIQLNNWLLFKILAVIFLPIVAIFGDIFFSVIKRYLNIKDFSQIIKGHGGIFDRLDSISFVFLSFWTIILII</sequence>
<name>A0A014NQ32_9BACT</name>
<feature type="transmembrane region" description="Helical" evidence="24">
    <location>
        <begin position="172"/>
        <end position="195"/>
    </location>
</feature>
<comment type="pathway">
    <text evidence="3">Phospholipid metabolism; CDP-diacylglycerol biosynthesis; CDP-diacylglycerol from sn-glycerol 3-phosphate: step 3/3.</text>
</comment>
<feature type="transmembrane region" description="Helical" evidence="24">
    <location>
        <begin position="215"/>
        <end position="237"/>
    </location>
</feature>
<comment type="caution">
    <text evidence="25">The sequence shown here is derived from an EMBL/GenBank/DDBJ whole genome shotgun (WGS) entry which is preliminary data.</text>
</comment>
<dbReference type="EMBL" id="JFAD01000027">
    <property type="protein sequence ID" value="EXU61002.1"/>
    <property type="molecule type" value="Genomic_DNA"/>
</dbReference>
<comment type="catalytic activity">
    <reaction evidence="1">
        <text>a 1,2-diacyl-sn-glycero-3-phosphate + CTP + H(+) = a CDP-1,2-diacyl-sn-glycerol + diphosphate</text>
        <dbReference type="Rhea" id="RHEA:16229"/>
        <dbReference type="ChEBI" id="CHEBI:15378"/>
        <dbReference type="ChEBI" id="CHEBI:33019"/>
        <dbReference type="ChEBI" id="CHEBI:37563"/>
        <dbReference type="ChEBI" id="CHEBI:58332"/>
        <dbReference type="ChEBI" id="CHEBI:58608"/>
        <dbReference type="EC" id="2.7.7.41"/>
    </reaction>
</comment>
<protein>
    <recommendedName>
        <fullName evidence="7">Phosphatidate cytidylyltransferase</fullName>
        <ecNumber evidence="6">2.7.7.41</ecNumber>
    </recommendedName>
    <alternativeName>
        <fullName evidence="20">CDP-DAG synthase</fullName>
    </alternativeName>
    <alternativeName>
        <fullName evidence="22">CDP-DG synthase</fullName>
    </alternativeName>
    <alternativeName>
        <fullName evidence="18">CDP-diacylglycerol synthase</fullName>
    </alternativeName>
    <alternativeName>
        <fullName evidence="21">CDP-diglyceride pyrophosphorylase</fullName>
    </alternativeName>
    <alternativeName>
        <fullName evidence="23">CDP-diglyceride synthase</fullName>
    </alternativeName>
    <alternativeName>
        <fullName evidence="19">CTP:phosphatidate cytidylyltransferase</fullName>
    </alternativeName>
</protein>
<keyword evidence="10 25" id="KW-0808">Transferase</keyword>
<dbReference type="RefSeq" id="WP_044284332.1">
    <property type="nucleotide sequence ID" value="NZ_JFAD01000027.1"/>
</dbReference>
<keyword evidence="12 25" id="KW-0548">Nucleotidyltransferase</keyword>
<keyword evidence="11 24" id="KW-0812">Transmembrane</keyword>
<keyword evidence="17" id="KW-1208">Phospholipid metabolism</keyword>
<comment type="subcellular location">
    <subcellularLocation>
        <location evidence="2">Cell membrane</location>
        <topology evidence="2">Multi-pass membrane protein</topology>
    </subcellularLocation>
</comment>
<feature type="transmembrane region" description="Helical" evidence="24">
    <location>
        <begin position="12"/>
        <end position="37"/>
    </location>
</feature>
<evidence type="ECO:0000256" key="17">
    <source>
        <dbReference type="ARBA" id="ARBA00023264"/>
    </source>
</evidence>
<dbReference type="eggNOG" id="COG4589">
    <property type="taxonomic scope" value="Bacteria"/>
</dbReference>
<dbReference type="Proteomes" id="UP000020977">
    <property type="component" value="Unassembled WGS sequence"/>
</dbReference>
<evidence type="ECO:0000256" key="5">
    <source>
        <dbReference type="ARBA" id="ARBA00010185"/>
    </source>
</evidence>
<evidence type="ECO:0000256" key="8">
    <source>
        <dbReference type="ARBA" id="ARBA00022475"/>
    </source>
</evidence>
<dbReference type="PANTHER" id="PTHR46382:SF1">
    <property type="entry name" value="PHOSPHATIDATE CYTIDYLYLTRANSFERASE"/>
    <property type="match status" value="1"/>
</dbReference>
<evidence type="ECO:0000256" key="13">
    <source>
        <dbReference type="ARBA" id="ARBA00022989"/>
    </source>
</evidence>
<evidence type="ECO:0000256" key="20">
    <source>
        <dbReference type="ARBA" id="ARBA00032253"/>
    </source>
</evidence>
<evidence type="ECO:0000256" key="22">
    <source>
        <dbReference type="ARBA" id="ARBA00032743"/>
    </source>
</evidence>
<evidence type="ECO:0000256" key="10">
    <source>
        <dbReference type="ARBA" id="ARBA00022679"/>
    </source>
</evidence>
<reference evidence="25 26" key="1">
    <citation type="submission" date="2014-03" db="EMBL/GenBank/DDBJ databases">
        <title>Genome sequence of Mycoplasma ovipneumoniae strain 14811.</title>
        <authorList>
            <person name="Sirand-Pugnet P."/>
            <person name="Breton M."/>
            <person name="Dordet-Frisoni E."/>
            <person name="Baranowski E."/>
            <person name="Barre A."/>
            <person name="Couture C."/>
            <person name="Dupuy V."/>
            <person name="Gaurivaud P."/>
            <person name="Jacob D."/>
            <person name="Lemaitre C."/>
            <person name="Manso-Silvan L."/>
            <person name="Nikolski M."/>
            <person name="Nouvel L.-X."/>
            <person name="Poumarat F."/>
            <person name="Tardy F."/>
            <person name="Thebault P."/>
            <person name="Theil S."/>
            <person name="Citti C."/>
            <person name="Thiaucourt F."/>
            <person name="Blanchard A."/>
        </authorList>
    </citation>
    <scope>NUCLEOTIDE SEQUENCE [LARGE SCALE GENOMIC DNA]</scope>
    <source>
        <strain evidence="25 26">14811</strain>
    </source>
</reference>
<gene>
    <name evidence="25" type="primary">cdsA</name>
    <name evidence="25" type="ORF">MOVI_5040</name>
</gene>
<dbReference type="AlphaFoldDB" id="A0A014NQ32"/>
<evidence type="ECO:0000256" key="4">
    <source>
        <dbReference type="ARBA" id="ARBA00005189"/>
    </source>
</evidence>
<evidence type="ECO:0000256" key="2">
    <source>
        <dbReference type="ARBA" id="ARBA00004651"/>
    </source>
</evidence>
<evidence type="ECO:0000256" key="11">
    <source>
        <dbReference type="ARBA" id="ARBA00022692"/>
    </source>
</evidence>
<dbReference type="STRING" id="1188239.MOVI_5040"/>
<evidence type="ECO:0000313" key="25">
    <source>
        <dbReference type="EMBL" id="EXU61002.1"/>
    </source>
</evidence>
<dbReference type="GO" id="GO:0004605">
    <property type="term" value="F:phosphatidate cytidylyltransferase activity"/>
    <property type="evidence" value="ECO:0007669"/>
    <property type="project" value="UniProtKB-EC"/>
</dbReference>
<evidence type="ECO:0000256" key="16">
    <source>
        <dbReference type="ARBA" id="ARBA00023209"/>
    </source>
</evidence>
<proteinExistence type="inferred from homology"/>
<keyword evidence="9" id="KW-0444">Lipid biosynthesis</keyword>
<dbReference type="Pfam" id="PF01148">
    <property type="entry name" value="CTP_transf_1"/>
    <property type="match status" value="1"/>
</dbReference>
<feature type="transmembrane region" description="Helical" evidence="24">
    <location>
        <begin position="146"/>
        <end position="166"/>
    </location>
</feature>
<keyword evidence="16" id="KW-0594">Phospholipid biosynthesis</keyword>
<feature type="transmembrane region" description="Helical" evidence="24">
    <location>
        <begin position="69"/>
        <end position="88"/>
    </location>
</feature>
<feature type="transmembrane region" description="Helical" evidence="24">
    <location>
        <begin position="243"/>
        <end position="266"/>
    </location>
</feature>